<feature type="region of interest" description="Disordered" evidence="1">
    <location>
        <begin position="1"/>
        <end position="88"/>
    </location>
</feature>
<keyword evidence="3" id="KW-1185">Reference proteome</keyword>
<accession>A0AA38I8J3</accession>
<feature type="compositionally biased region" description="Basic residues" evidence="1">
    <location>
        <begin position="1"/>
        <end position="11"/>
    </location>
</feature>
<dbReference type="EMBL" id="JALNTZ010000006">
    <property type="protein sequence ID" value="KAJ3649662.1"/>
    <property type="molecule type" value="Genomic_DNA"/>
</dbReference>
<proteinExistence type="predicted"/>
<evidence type="ECO:0000313" key="3">
    <source>
        <dbReference type="Proteomes" id="UP001168821"/>
    </source>
</evidence>
<dbReference type="Proteomes" id="UP001168821">
    <property type="component" value="Unassembled WGS sequence"/>
</dbReference>
<gene>
    <name evidence="2" type="ORF">Zmor_021389</name>
</gene>
<protein>
    <recommendedName>
        <fullName evidence="4">Gag-like protein</fullName>
    </recommendedName>
</protein>
<organism evidence="2 3">
    <name type="scientific">Zophobas morio</name>
    <dbReference type="NCBI Taxonomy" id="2755281"/>
    <lineage>
        <taxon>Eukaryota</taxon>
        <taxon>Metazoa</taxon>
        <taxon>Ecdysozoa</taxon>
        <taxon>Arthropoda</taxon>
        <taxon>Hexapoda</taxon>
        <taxon>Insecta</taxon>
        <taxon>Pterygota</taxon>
        <taxon>Neoptera</taxon>
        <taxon>Endopterygota</taxon>
        <taxon>Coleoptera</taxon>
        <taxon>Polyphaga</taxon>
        <taxon>Cucujiformia</taxon>
        <taxon>Tenebrionidae</taxon>
        <taxon>Zophobas</taxon>
    </lineage>
</organism>
<comment type="caution">
    <text evidence="2">The sequence shown here is derived from an EMBL/GenBank/DDBJ whole genome shotgun (WGS) entry which is preliminary data.</text>
</comment>
<reference evidence="2" key="1">
    <citation type="journal article" date="2023" name="G3 (Bethesda)">
        <title>Whole genome assemblies of Zophobas morio and Tenebrio molitor.</title>
        <authorList>
            <person name="Kaur S."/>
            <person name="Stinson S.A."/>
            <person name="diCenzo G.C."/>
        </authorList>
    </citation>
    <scope>NUCLEOTIDE SEQUENCE</scope>
    <source>
        <strain evidence="2">QUZm001</strain>
    </source>
</reference>
<feature type="compositionally biased region" description="Low complexity" evidence="1">
    <location>
        <begin position="44"/>
        <end position="59"/>
    </location>
</feature>
<name>A0AA38I8J3_9CUCU</name>
<dbReference type="AlphaFoldDB" id="A0AA38I8J3"/>
<evidence type="ECO:0000313" key="2">
    <source>
        <dbReference type="EMBL" id="KAJ3649662.1"/>
    </source>
</evidence>
<evidence type="ECO:0008006" key="4">
    <source>
        <dbReference type="Google" id="ProtNLM"/>
    </source>
</evidence>
<sequence>MSSKTSLRRSARTTSTSSIPKNSTMKPTSNKKPGESNPIIMHAQSKQTTASPPTTSKSADVLSDVDEDSYLTSRTRSNSNTSSVSVISEQPDPQFKYSIQNIPARLATQKKFFTILTTHLLIKNIEILKVNFNKSALLITGSELPPSFQALLQTACSDAAITIGPINRRTKPQTNPKKSPHFSLVIHDVDIDIEERDVLNHALSLNLKIHKMWRIVKKKNNKPTPLIRIISDHAPKIDLFLTIGINLFGRHHQCEPSNPPPPTPVQCPKCFTLGHNTSKCPKKPICPTCPDSHAPNK</sequence>
<feature type="compositionally biased region" description="Low complexity" evidence="1">
    <location>
        <begin position="73"/>
        <end position="86"/>
    </location>
</feature>
<feature type="compositionally biased region" description="Polar residues" evidence="1">
    <location>
        <begin position="19"/>
        <end position="31"/>
    </location>
</feature>
<evidence type="ECO:0000256" key="1">
    <source>
        <dbReference type="SAM" id="MobiDB-lite"/>
    </source>
</evidence>